<dbReference type="KEGG" id="acaf:CA12_16440"/>
<dbReference type="AlphaFoldDB" id="A0A517P853"/>
<accession>A0A517P853</accession>
<gene>
    <name evidence="2" type="ORF">CA12_16440</name>
</gene>
<feature type="transmembrane region" description="Helical" evidence="1">
    <location>
        <begin position="86"/>
        <end position="105"/>
    </location>
</feature>
<keyword evidence="1" id="KW-0472">Membrane</keyword>
<evidence type="ECO:0000313" key="2">
    <source>
        <dbReference type="EMBL" id="QDT15559.1"/>
    </source>
</evidence>
<dbReference type="EMBL" id="CP036265">
    <property type="protein sequence ID" value="QDT15559.1"/>
    <property type="molecule type" value="Genomic_DNA"/>
</dbReference>
<feature type="transmembrane region" description="Helical" evidence="1">
    <location>
        <begin position="277"/>
        <end position="300"/>
    </location>
</feature>
<keyword evidence="3" id="KW-1185">Reference proteome</keyword>
<sequence length="305" mass="32177">MRAEPRSAAPLVLLACGAILALLAVGVWGFWVILTEDWPRAEPWRAWLSLTGEVCGLLGLLAFGWRHGVRGVPVGGGRFAETGGRALFWAGAVALVGGLLGDLAVTGSTLLEERRAHARALPAEADAVVTRTGGISGVRYYRFRVTFPDAAGAVQTGLLDSVFRPVPTDDHPAGFDPRLPAVAGAPPAGPALRAAGDGAVGVRFRLPVRYDPQRPTRCWVAGEGWDRGNAGHHVFLIVHLFQAIAVAMAVGALWNAAVTLDGRAKQPWTGAWPPAAVAAALPALPLAMEAFVLALFGMLWRLRGF</sequence>
<reference evidence="2 3" key="1">
    <citation type="submission" date="2019-02" db="EMBL/GenBank/DDBJ databases">
        <title>Deep-cultivation of Planctomycetes and their phenomic and genomic characterization uncovers novel biology.</title>
        <authorList>
            <person name="Wiegand S."/>
            <person name="Jogler M."/>
            <person name="Boedeker C."/>
            <person name="Pinto D."/>
            <person name="Vollmers J."/>
            <person name="Rivas-Marin E."/>
            <person name="Kohn T."/>
            <person name="Peeters S.H."/>
            <person name="Heuer A."/>
            <person name="Rast P."/>
            <person name="Oberbeckmann S."/>
            <person name="Bunk B."/>
            <person name="Jeske O."/>
            <person name="Meyerdierks A."/>
            <person name="Storesund J.E."/>
            <person name="Kallscheuer N."/>
            <person name="Luecker S."/>
            <person name="Lage O.M."/>
            <person name="Pohl T."/>
            <person name="Merkel B.J."/>
            <person name="Hornburger P."/>
            <person name="Mueller R.-W."/>
            <person name="Bruemmer F."/>
            <person name="Labrenz M."/>
            <person name="Spormann A.M."/>
            <person name="Op den Camp H."/>
            <person name="Overmann J."/>
            <person name="Amann R."/>
            <person name="Jetten M.S.M."/>
            <person name="Mascher T."/>
            <person name="Medema M.H."/>
            <person name="Devos D.P."/>
            <person name="Kaster A.-K."/>
            <person name="Ovreas L."/>
            <person name="Rohde M."/>
            <person name="Galperin M.Y."/>
            <person name="Jogler C."/>
        </authorList>
    </citation>
    <scope>NUCLEOTIDE SEQUENCE [LARGE SCALE GENOMIC DNA]</scope>
    <source>
        <strain evidence="2 3">CA12</strain>
    </source>
</reference>
<evidence type="ECO:0000313" key="3">
    <source>
        <dbReference type="Proteomes" id="UP000318741"/>
    </source>
</evidence>
<proteinExistence type="predicted"/>
<keyword evidence="1" id="KW-0812">Transmembrane</keyword>
<protein>
    <submittedName>
        <fullName evidence="2">Uncharacterized protein</fullName>
    </submittedName>
</protein>
<keyword evidence="1" id="KW-1133">Transmembrane helix</keyword>
<dbReference type="RefSeq" id="WP_145358467.1">
    <property type="nucleotide sequence ID" value="NZ_CP036265.1"/>
</dbReference>
<feature type="transmembrane region" description="Helical" evidence="1">
    <location>
        <begin position="234"/>
        <end position="257"/>
    </location>
</feature>
<feature type="transmembrane region" description="Helical" evidence="1">
    <location>
        <begin position="46"/>
        <end position="66"/>
    </location>
</feature>
<dbReference type="Proteomes" id="UP000318741">
    <property type="component" value="Chromosome"/>
</dbReference>
<organism evidence="2 3">
    <name type="scientific">Alienimonas californiensis</name>
    <dbReference type="NCBI Taxonomy" id="2527989"/>
    <lineage>
        <taxon>Bacteria</taxon>
        <taxon>Pseudomonadati</taxon>
        <taxon>Planctomycetota</taxon>
        <taxon>Planctomycetia</taxon>
        <taxon>Planctomycetales</taxon>
        <taxon>Planctomycetaceae</taxon>
        <taxon>Alienimonas</taxon>
    </lineage>
</organism>
<evidence type="ECO:0000256" key="1">
    <source>
        <dbReference type="SAM" id="Phobius"/>
    </source>
</evidence>
<name>A0A517P853_9PLAN</name>
<feature type="transmembrane region" description="Helical" evidence="1">
    <location>
        <begin position="12"/>
        <end position="34"/>
    </location>
</feature>